<reference evidence="1 2" key="1">
    <citation type="submission" date="2011-02" db="EMBL/GenBank/DDBJ databases">
        <title>The Genome Sequence of Sphaeroforma arctica JP610.</title>
        <authorList>
            <consortium name="The Broad Institute Genome Sequencing Platform"/>
            <person name="Russ C."/>
            <person name="Cuomo C."/>
            <person name="Young S.K."/>
            <person name="Zeng Q."/>
            <person name="Gargeya S."/>
            <person name="Alvarado L."/>
            <person name="Berlin A."/>
            <person name="Chapman S.B."/>
            <person name="Chen Z."/>
            <person name="Freedman E."/>
            <person name="Gellesch M."/>
            <person name="Goldberg J."/>
            <person name="Griggs A."/>
            <person name="Gujja S."/>
            <person name="Heilman E."/>
            <person name="Heiman D."/>
            <person name="Howarth C."/>
            <person name="Mehta T."/>
            <person name="Neiman D."/>
            <person name="Pearson M."/>
            <person name="Roberts A."/>
            <person name="Saif S."/>
            <person name="Shea T."/>
            <person name="Shenoy N."/>
            <person name="Sisk P."/>
            <person name="Stolte C."/>
            <person name="Sykes S."/>
            <person name="White J."/>
            <person name="Yandava C."/>
            <person name="Burger G."/>
            <person name="Gray M.W."/>
            <person name="Holland P.W.H."/>
            <person name="King N."/>
            <person name="Lang F.B.F."/>
            <person name="Roger A.J."/>
            <person name="Ruiz-Trillo I."/>
            <person name="Haas B."/>
            <person name="Nusbaum C."/>
            <person name="Birren B."/>
        </authorList>
    </citation>
    <scope>NUCLEOTIDE SEQUENCE [LARGE SCALE GENOMIC DNA]</scope>
    <source>
        <strain evidence="1 2">JP610</strain>
    </source>
</reference>
<dbReference type="Proteomes" id="UP000054560">
    <property type="component" value="Unassembled WGS sequence"/>
</dbReference>
<accession>A0A0L0F8Y3</accession>
<gene>
    <name evidence="1" type="ORF">SARC_14263</name>
</gene>
<dbReference type="InterPro" id="IPR007402">
    <property type="entry name" value="DUF455"/>
</dbReference>
<dbReference type="PANTHER" id="PTHR42782:SF4">
    <property type="entry name" value="DUF455 DOMAIN-CONTAINING PROTEIN"/>
    <property type="match status" value="1"/>
</dbReference>
<dbReference type="EMBL" id="KQ245964">
    <property type="protein sequence ID" value="KNC73179.1"/>
    <property type="molecule type" value="Genomic_DNA"/>
</dbReference>
<dbReference type="RefSeq" id="XP_014147081.1">
    <property type="nucleotide sequence ID" value="XM_014291606.1"/>
</dbReference>
<dbReference type="OrthoDB" id="426882at2759"/>
<evidence type="ECO:0000313" key="1">
    <source>
        <dbReference type="EMBL" id="KNC73179.1"/>
    </source>
</evidence>
<dbReference type="Pfam" id="PF04305">
    <property type="entry name" value="DUF455"/>
    <property type="match status" value="1"/>
</dbReference>
<proteinExistence type="predicted"/>
<protein>
    <submittedName>
        <fullName evidence="1">Uncharacterized protein</fullName>
    </submittedName>
</protein>
<organism evidence="1 2">
    <name type="scientific">Sphaeroforma arctica JP610</name>
    <dbReference type="NCBI Taxonomy" id="667725"/>
    <lineage>
        <taxon>Eukaryota</taxon>
        <taxon>Ichthyosporea</taxon>
        <taxon>Ichthyophonida</taxon>
        <taxon>Sphaeroforma</taxon>
    </lineage>
</organism>
<sequence>MLSRPRLPFRRPILEPQRLGLFIANSMRRREYGASVNKQVGERTKLNNLSVVDLGCLVLEATDPTMKVQYTQVAKEKLDKLYESPTDAATRQTLGVTSAYTVPPIGVPIRPALFEPKDMPSTRGSGATLAQNILHNLAHIEFNAMNMYWDTALRFQGFVKESSVPTKRAAPGI</sequence>
<name>A0A0L0F8Y3_9EUKA</name>
<evidence type="ECO:0000313" key="2">
    <source>
        <dbReference type="Proteomes" id="UP000054560"/>
    </source>
</evidence>
<dbReference type="STRING" id="667725.A0A0L0F8Y3"/>
<dbReference type="GeneID" id="25914767"/>
<keyword evidence="2" id="KW-1185">Reference proteome</keyword>
<feature type="non-terminal residue" evidence="1">
    <location>
        <position position="173"/>
    </location>
</feature>
<dbReference type="PANTHER" id="PTHR42782">
    <property type="entry name" value="SI:CH73-314G15.3"/>
    <property type="match status" value="1"/>
</dbReference>
<dbReference type="AlphaFoldDB" id="A0A0L0F8Y3"/>